<dbReference type="Proteomes" id="UP000007523">
    <property type="component" value="Chromosome"/>
</dbReference>
<feature type="region of interest" description="Disordered" evidence="1">
    <location>
        <begin position="23"/>
        <end position="86"/>
    </location>
</feature>
<name>H6NQE7_9BACL</name>
<gene>
    <name evidence="2" type="ORF">PM3016_6020</name>
</gene>
<evidence type="ECO:0008006" key="4">
    <source>
        <dbReference type="Google" id="ProtNLM"/>
    </source>
</evidence>
<dbReference type="STRING" id="1116391.PM3016_6020"/>
<evidence type="ECO:0000313" key="3">
    <source>
        <dbReference type="Proteomes" id="UP000007523"/>
    </source>
</evidence>
<feature type="compositionally biased region" description="Acidic residues" evidence="1">
    <location>
        <begin position="56"/>
        <end position="67"/>
    </location>
</feature>
<organism evidence="2 3">
    <name type="scientific">Paenibacillus mucilaginosus 3016</name>
    <dbReference type="NCBI Taxonomy" id="1116391"/>
    <lineage>
        <taxon>Bacteria</taxon>
        <taxon>Bacillati</taxon>
        <taxon>Bacillota</taxon>
        <taxon>Bacilli</taxon>
        <taxon>Bacillales</taxon>
        <taxon>Paenibacillaceae</taxon>
        <taxon>Paenibacillus</taxon>
    </lineage>
</organism>
<evidence type="ECO:0000313" key="2">
    <source>
        <dbReference type="EMBL" id="AFC32671.1"/>
    </source>
</evidence>
<dbReference type="InterPro" id="IPR025716">
    <property type="entry name" value="Post-transcriptional_regulator"/>
</dbReference>
<proteinExistence type="predicted"/>
<dbReference type="HOGENOM" id="CLU_1234031_0_0_9"/>
<evidence type="ECO:0000256" key="1">
    <source>
        <dbReference type="SAM" id="MobiDB-lite"/>
    </source>
</evidence>
<feature type="compositionally biased region" description="Basic and acidic residues" evidence="1">
    <location>
        <begin position="23"/>
        <end position="36"/>
    </location>
</feature>
<keyword evidence="3" id="KW-1185">Reference proteome</keyword>
<feature type="region of interest" description="Disordered" evidence="1">
    <location>
        <begin position="101"/>
        <end position="121"/>
    </location>
</feature>
<reference evidence="2 3" key="1">
    <citation type="journal article" date="2012" name="J. Bacteriol.">
        <title>Complete Genome Sequence of Paenibacillus mucilaginosus 3016, a Bacterium Functional as Microbial Fertilizer.</title>
        <authorList>
            <person name="Ma M."/>
            <person name="Wang Z."/>
            <person name="Li L."/>
            <person name="Jiang X."/>
            <person name="Guan D."/>
            <person name="Cao F."/>
            <person name="Chen H."/>
            <person name="Wang X."/>
            <person name="Shen D."/>
            <person name="Du B."/>
            <person name="Li J."/>
        </authorList>
    </citation>
    <scope>NUCLEOTIDE SEQUENCE [LARGE SCALE GENOMIC DNA]</scope>
    <source>
        <strain evidence="2 3">3016</strain>
    </source>
</reference>
<accession>H6NQE7</accession>
<dbReference type="Pfam" id="PF13797">
    <property type="entry name" value="Post_transc_reg"/>
    <property type="match status" value="1"/>
</dbReference>
<dbReference type="KEGG" id="pmq:PM3016_6020"/>
<protein>
    <recommendedName>
        <fullName evidence="4">Post-transcriptional regulator</fullName>
    </recommendedName>
</protein>
<sequence length="247" mass="27335">MQEIRPGAANRIINELRTGRGYLVDKDIWKQDRSSEAEPGGSSQDGAEPRDHQADEADEAASEEQEEAGPRQDAGGGSADPVPYMEMYYASAEPAASMIRDEAEHTEAAEAELTQPVQGPDAEAVTEGFGMADETADEPDEPLYEEDPSIPLIERAEAYAGEAEPETLDDAELSLVIEEMCRSKAEEFHMIGYEHVTPEDIWDCISDKYRKSGVPPLHRIVNDILSLRVTNFMNWLTMSAFKGAHFR</sequence>
<dbReference type="AlphaFoldDB" id="H6NQE7"/>
<dbReference type="EMBL" id="CP003235">
    <property type="protein sequence ID" value="AFC32671.1"/>
    <property type="molecule type" value="Genomic_DNA"/>
</dbReference>